<evidence type="ECO:0000256" key="9">
    <source>
        <dbReference type="ARBA" id="ARBA00023136"/>
    </source>
</evidence>
<dbReference type="AlphaFoldDB" id="A0A4W5JSS5"/>
<comment type="subcellular location">
    <subcellularLocation>
        <location evidence="1">Membrane</location>
        <topology evidence="1">Single-pass membrane protein</topology>
    </subcellularLocation>
</comment>
<protein>
    <recommendedName>
        <fullName evidence="13">Cadherin domain-containing protein</fullName>
    </recommendedName>
</protein>
<evidence type="ECO:0000256" key="4">
    <source>
        <dbReference type="ARBA" id="ARBA00022729"/>
    </source>
</evidence>
<feature type="domain" description="Cadherin" evidence="13">
    <location>
        <begin position="104"/>
        <end position="208"/>
    </location>
</feature>
<dbReference type="STRING" id="62062.ENSHHUP00000001270"/>
<evidence type="ECO:0000256" key="1">
    <source>
        <dbReference type="ARBA" id="ARBA00004167"/>
    </source>
</evidence>
<keyword evidence="10" id="KW-1015">Disulfide bond</keyword>
<dbReference type="PANTHER" id="PTHR24028:SF328">
    <property type="entry name" value="CADHERIN-3"/>
    <property type="match status" value="1"/>
</dbReference>
<dbReference type="InterPro" id="IPR002126">
    <property type="entry name" value="Cadherin-like_dom"/>
</dbReference>
<evidence type="ECO:0000256" key="11">
    <source>
        <dbReference type="ARBA" id="ARBA00023180"/>
    </source>
</evidence>
<feature type="domain" description="Cadherin" evidence="13">
    <location>
        <begin position="209"/>
        <end position="312"/>
    </location>
</feature>
<evidence type="ECO:0000256" key="10">
    <source>
        <dbReference type="ARBA" id="ARBA00023157"/>
    </source>
</evidence>
<keyword evidence="6 12" id="KW-0106">Calcium</keyword>
<dbReference type="Gene3D" id="2.60.40.60">
    <property type="entry name" value="Cadherins"/>
    <property type="match status" value="4"/>
</dbReference>
<evidence type="ECO:0000256" key="7">
    <source>
        <dbReference type="ARBA" id="ARBA00022889"/>
    </source>
</evidence>
<dbReference type="PROSITE" id="PS50268">
    <property type="entry name" value="CADHERIN_2"/>
    <property type="match status" value="3"/>
</dbReference>
<dbReference type="InterPro" id="IPR050174">
    <property type="entry name" value="Protocadherin/Cadherin-CA"/>
</dbReference>
<reference evidence="15" key="1">
    <citation type="submission" date="2018-06" db="EMBL/GenBank/DDBJ databases">
        <title>Genome assembly of Danube salmon.</title>
        <authorList>
            <person name="Macqueen D.J."/>
            <person name="Gundappa M.K."/>
        </authorList>
    </citation>
    <scope>NUCLEOTIDE SEQUENCE [LARGE SCALE GENOMIC DNA]</scope>
</reference>
<dbReference type="FunFam" id="2.60.40.60:FF:000024">
    <property type="entry name" value="FAT atypical cadherin 3"/>
    <property type="match status" value="1"/>
</dbReference>
<dbReference type="Proteomes" id="UP000314982">
    <property type="component" value="Unassembled WGS sequence"/>
</dbReference>
<dbReference type="PANTHER" id="PTHR24028">
    <property type="entry name" value="CADHERIN-87A"/>
    <property type="match status" value="1"/>
</dbReference>
<dbReference type="GO" id="GO:0009653">
    <property type="term" value="P:anatomical structure morphogenesis"/>
    <property type="evidence" value="ECO:0007669"/>
    <property type="project" value="UniProtKB-ARBA"/>
</dbReference>
<keyword evidence="2" id="KW-0245">EGF-like domain</keyword>
<evidence type="ECO:0000256" key="2">
    <source>
        <dbReference type="ARBA" id="ARBA00022536"/>
    </source>
</evidence>
<dbReference type="GO" id="GO:0005509">
    <property type="term" value="F:calcium ion binding"/>
    <property type="evidence" value="ECO:0007669"/>
    <property type="project" value="UniProtKB-UniRule"/>
</dbReference>
<evidence type="ECO:0000256" key="3">
    <source>
        <dbReference type="ARBA" id="ARBA00022692"/>
    </source>
</evidence>
<accession>A0A4W5JSS5</accession>
<feature type="domain" description="Cadherin" evidence="13">
    <location>
        <begin position="2"/>
        <end position="103"/>
    </location>
</feature>
<dbReference type="PROSITE" id="PS00232">
    <property type="entry name" value="CADHERIN_1"/>
    <property type="match status" value="2"/>
</dbReference>
<dbReference type="Pfam" id="PF00028">
    <property type="entry name" value="Cadherin"/>
    <property type="match status" value="3"/>
</dbReference>
<dbReference type="CDD" id="cd11304">
    <property type="entry name" value="Cadherin_repeat"/>
    <property type="match status" value="3"/>
</dbReference>
<keyword evidence="15" id="KW-1185">Reference proteome</keyword>
<keyword evidence="7" id="KW-0130">Cell adhesion</keyword>
<proteinExistence type="predicted"/>
<dbReference type="GO" id="GO:0007156">
    <property type="term" value="P:homophilic cell adhesion via plasma membrane adhesion molecules"/>
    <property type="evidence" value="ECO:0007669"/>
    <property type="project" value="InterPro"/>
</dbReference>
<sequence length="352" mass="38965">MFQLLYTEVVMENSPSRMFILKVSASDPDIGTNGQVSYTLHGPNADKFHLDQKTGELFTLSQLDREKVMEYDLLVKATDGGGRSCQADILLMIQDMNDNPPKFSNNHYEVTVFDNTTIRTPIAVIYAKDPDTGINSEVKYSLLEDNSGHFSLEEFSGILRLERSLAENTRSTFELKVKATDRGLPRQLYSIATFTVHVVDLSNYKPVFLSQEYSAQIPESTLVGSEVISVSALTRDGTETEPIVYSIVSGNEGGRFYLHPATGVLAVNGSLDFELCREYYLSLEGTRGKSTLSDITMVIINITDVNDNTPVFGQGDYRADISEDLSPGDVVMQVAINCQLSLSGVNCPFRNE</sequence>
<name>A0A4W5JSS5_9TELE</name>
<dbReference type="SUPFAM" id="SSF49313">
    <property type="entry name" value="Cadherin-like"/>
    <property type="match status" value="4"/>
</dbReference>
<evidence type="ECO:0000256" key="6">
    <source>
        <dbReference type="ARBA" id="ARBA00022837"/>
    </source>
</evidence>
<keyword evidence="4" id="KW-0732">Signal</keyword>
<dbReference type="InterPro" id="IPR015919">
    <property type="entry name" value="Cadherin-like_sf"/>
</dbReference>
<dbReference type="InterPro" id="IPR020894">
    <property type="entry name" value="Cadherin_CS"/>
</dbReference>
<keyword evidence="3" id="KW-0812">Transmembrane</keyword>
<keyword evidence="11" id="KW-0325">Glycoprotein</keyword>
<reference evidence="14" key="3">
    <citation type="submission" date="2025-09" db="UniProtKB">
        <authorList>
            <consortium name="Ensembl"/>
        </authorList>
    </citation>
    <scope>IDENTIFICATION</scope>
</reference>
<dbReference type="GeneTree" id="ENSGT00940000158507"/>
<evidence type="ECO:0000313" key="15">
    <source>
        <dbReference type="Proteomes" id="UP000314982"/>
    </source>
</evidence>
<dbReference type="FunFam" id="2.60.40.60:FF:000215">
    <property type="entry name" value="FAT atypical cadherin 2"/>
    <property type="match status" value="1"/>
</dbReference>
<dbReference type="SMART" id="SM00112">
    <property type="entry name" value="CA"/>
    <property type="match status" value="3"/>
</dbReference>
<keyword evidence="5" id="KW-0677">Repeat</keyword>
<organism evidence="14 15">
    <name type="scientific">Hucho hucho</name>
    <name type="common">huchen</name>
    <dbReference type="NCBI Taxonomy" id="62062"/>
    <lineage>
        <taxon>Eukaryota</taxon>
        <taxon>Metazoa</taxon>
        <taxon>Chordata</taxon>
        <taxon>Craniata</taxon>
        <taxon>Vertebrata</taxon>
        <taxon>Euteleostomi</taxon>
        <taxon>Actinopterygii</taxon>
        <taxon>Neopterygii</taxon>
        <taxon>Teleostei</taxon>
        <taxon>Protacanthopterygii</taxon>
        <taxon>Salmoniformes</taxon>
        <taxon>Salmonidae</taxon>
        <taxon>Salmoninae</taxon>
        <taxon>Hucho</taxon>
    </lineage>
</organism>
<dbReference type="PRINTS" id="PR00205">
    <property type="entry name" value="CADHERIN"/>
</dbReference>
<evidence type="ECO:0000313" key="14">
    <source>
        <dbReference type="Ensembl" id="ENSHHUP00000001270.1"/>
    </source>
</evidence>
<dbReference type="Ensembl" id="ENSHHUT00000001302.1">
    <property type="protein sequence ID" value="ENSHHUP00000001270.1"/>
    <property type="gene ID" value="ENSHHUG00000000855.1"/>
</dbReference>
<reference evidence="14" key="2">
    <citation type="submission" date="2025-08" db="UniProtKB">
        <authorList>
            <consortium name="Ensembl"/>
        </authorList>
    </citation>
    <scope>IDENTIFICATION</scope>
</reference>
<evidence type="ECO:0000256" key="5">
    <source>
        <dbReference type="ARBA" id="ARBA00022737"/>
    </source>
</evidence>
<dbReference type="FunFam" id="2.60.40.60:FF:000033">
    <property type="entry name" value="FAT atypical cadherin 1"/>
    <property type="match status" value="1"/>
</dbReference>
<evidence type="ECO:0000259" key="13">
    <source>
        <dbReference type="PROSITE" id="PS50268"/>
    </source>
</evidence>
<evidence type="ECO:0000256" key="12">
    <source>
        <dbReference type="PROSITE-ProRule" id="PRU00043"/>
    </source>
</evidence>
<keyword evidence="9" id="KW-0472">Membrane</keyword>
<keyword evidence="8" id="KW-1133">Transmembrane helix</keyword>
<dbReference type="GO" id="GO:0005886">
    <property type="term" value="C:plasma membrane"/>
    <property type="evidence" value="ECO:0007669"/>
    <property type="project" value="InterPro"/>
</dbReference>
<evidence type="ECO:0000256" key="8">
    <source>
        <dbReference type="ARBA" id="ARBA00022989"/>
    </source>
</evidence>